<dbReference type="RefSeq" id="WP_074830549.1">
    <property type="nucleotide sequence ID" value="NZ_FOEV01000031.1"/>
</dbReference>
<evidence type="ECO:0000313" key="2">
    <source>
        <dbReference type="Proteomes" id="UP000183210"/>
    </source>
</evidence>
<comment type="caution">
    <text evidence="1">The sequence shown here is derived from an EMBL/GenBank/DDBJ whole genome shotgun (WGS) entry which is preliminary data.</text>
</comment>
<name>A0A9X8MHW0_9PSED</name>
<protein>
    <submittedName>
        <fullName evidence="1">Uncharacterized protein</fullName>
    </submittedName>
</protein>
<reference evidence="1 2" key="1">
    <citation type="submission" date="2016-10" db="EMBL/GenBank/DDBJ databases">
        <authorList>
            <person name="Varghese N."/>
            <person name="Submissions S."/>
        </authorList>
    </citation>
    <scope>NUCLEOTIDE SEQUENCE [LARGE SCALE GENOMIC DNA]</scope>
    <source>
        <strain evidence="1 2">LMG 21974</strain>
    </source>
</reference>
<gene>
    <name evidence="1" type="ORF">SAMN05216409_1318</name>
</gene>
<proteinExistence type="predicted"/>
<dbReference type="GeneID" id="300269856"/>
<organism evidence="1 2">
    <name type="scientific">Pseudomonas lutea</name>
    <dbReference type="NCBI Taxonomy" id="243924"/>
    <lineage>
        <taxon>Bacteria</taxon>
        <taxon>Pseudomonadati</taxon>
        <taxon>Pseudomonadota</taxon>
        <taxon>Gammaproteobacteria</taxon>
        <taxon>Pseudomonadales</taxon>
        <taxon>Pseudomonadaceae</taxon>
        <taxon>Pseudomonas</taxon>
    </lineage>
</organism>
<accession>A0A9X8MHW0</accession>
<dbReference type="EMBL" id="FOEV01000031">
    <property type="protein sequence ID" value="SER50722.1"/>
    <property type="molecule type" value="Genomic_DNA"/>
</dbReference>
<dbReference type="AlphaFoldDB" id="A0A9X8MHW0"/>
<dbReference type="Proteomes" id="UP000183210">
    <property type="component" value="Unassembled WGS sequence"/>
</dbReference>
<sequence>MKRIPISAAKRIADDYGYDQVMIFARKVGESGGEHMTTYGVTKDHCSAMARIGDFLKYKIMGWVKTNEKPEKV</sequence>
<evidence type="ECO:0000313" key="1">
    <source>
        <dbReference type="EMBL" id="SER50722.1"/>
    </source>
</evidence>